<keyword evidence="2" id="KW-1185">Reference proteome</keyword>
<name>A0A7X6LT73_9NOCA</name>
<comment type="caution">
    <text evidence="1">The sequence shown here is derived from an EMBL/GenBank/DDBJ whole genome shotgun (WGS) entry which is preliminary data.</text>
</comment>
<dbReference type="Proteomes" id="UP000523447">
    <property type="component" value="Unassembled WGS sequence"/>
</dbReference>
<dbReference type="RefSeq" id="WP_051031135.1">
    <property type="nucleotide sequence ID" value="NZ_CAWPHS010000001.1"/>
</dbReference>
<dbReference type="AlphaFoldDB" id="A0A7X6LT73"/>
<sequence length="166" mass="17627">MTRLDIHAAAALVVAFAVQLAALLADRMSAAAAAGAVVLALSTVVFVTQVARAPVAAAARDDAAAADERDRLLRKRSRASVLLDHADGTAGEWDRHVRPVLAREFLLALGSTHRDDPEAASRVGRDFFGERSWRWVDPAGAEPGTAQRPGPGRATFVTIVERLGEL</sequence>
<accession>A0A7X6LT73</accession>
<evidence type="ECO:0000313" key="2">
    <source>
        <dbReference type="Proteomes" id="UP000523447"/>
    </source>
</evidence>
<evidence type="ECO:0000313" key="1">
    <source>
        <dbReference type="EMBL" id="NKY84045.1"/>
    </source>
</evidence>
<reference evidence="1 2" key="1">
    <citation type="submission" date="2020-04" db="EMBL/GenBank/DDBJ databases">
        <title>MicrobeNet Type strains.</title>
        <authorList>
            <person name="Nicholson A.C."/>
        </authorList>
    </citation>
    <scope>NUCLEOTIDE SEQUENCE [LARGE SCALE GENOMIC DNA]</scope>
    <source>
        <strain evidence="1 2">DSM 44445</strain>
    </source>
</reference>
<protein>
    <submittedName>
        <fullName evidence="1">Uncharacterized protein</fullName>
    </submittedName>
</protein>
<proteinExistence type="predicted"/>
<dbReference type="EMBL" id="JAAXPE010000001">
    <property type="protein sequence ID" value="NKY84045.1"/>
    <property type="molecule type" value="Genomic_DNA"/>
</dbReference>
<gene>
    <name evidence="1" type="ORF">HGA07_00180</name>
</gene>
<organism evidence="1 2">
    <name type="scientific">Nocardia veterana</name>
    <dbReference type="NCBI Taxonomy" id="132249"/>
    <lineage>
        <taxon>Bacteria</taxon>
        <taxon>Bacillati</taxon>
        <taxon>Actinomycetota</taxon>
        <taxon>Actinomycetes</taxon>
        <taxon>Mycobacteriales</taxon>
        <taxon>Nocardiaceae</taxon>
        <taxon>Nocardia</taxon>
    </lineage>
</organism>